<keyword evidence="1 3" id="KW-0812">Transmembrane</keyword>
<dbReference type="AlphaFoldDB" id="A0A9X3JH88"/>
<evidence type="ECO:0000256" key="1">
    <source>
        <dbReference type="ARBA" id="ARBA00022692"/>
    </source>
</evidence>
<feature type="transmembrane region" description="Helical" evidence="3">
    <location>
        <begin position="12"/>
        <end position="32"/>
    </location>
</feature>
<dbReference type="RefSeq" id="WP_268752719.1">
    <property type="nucleotide sequence ID" value="NZ_JAPRFQ010000004.1"/>
</dbReference>
<feature type="transmembrane region" description="Helical" evidence="3">
    <location>
        <begin position="129"/>
        <end position="150"/>
    </location>
</feature>
<dbReference type="GO" id="GO:0016020">
    <property type="term" value="C:membrane"/>
    <property type="evidence" value="ECO:0007669"/>
    <property type="project" value="InterPro"/>
</dbReference>
<proteinExistence type="predicted"/>
<dbReference type="PANTHER" id="PTHR37815">
    <property type="entry name" value="UPF0397 PROTEIN BC_2624-RELATED"/>
    <property type="match status" value="1"/>
</dbReference>
<accession>A0A9X3JH88</accession>
<sequence length="158" mass="16782">MSNLSTKDLVMIAMATAVIVAASMFILIPVPATHGFVTIVDAGIYLIAMAFGPLAGLLVGGLSGFLIDILSGAANWALFSAIIHGIQGFLFAKLYLKQQKVIAYLASSIFMVLGYALATVFMFDWYAGVASIPANCIQIVFSILLTELLGKRFVASLK</sequence>
<comment type="caution">
    <text evidence="4">The sequence shown here is derived from an EMBL/GenBank/DDBJ whole genome shotgun (WGS) entry which is preliminary data.</text>
</comment>
<gene>
    <name evidence="4" type="ORF">OW157_07155</name>
</gene>
<keyword evidence="5" id="KW-1185">Reference proteome</keyword>
<dbReference type="Proteomes" id="UP001146670">
    <property type="component" value="Unassembled WGS sequence"/>
</dbReference>
<feature type="transmembrane region" description="Helical" evidence="3">
    <location>
        <begin position="101"/>
        <end position="123"/>
    </location>
</feature>
<dbReference type="Gene3D" id="1.10.1760.20">
    <property type="match status" value="1"/>
</dbReference>
<keyword evidence="2 3" id="KW-1133">Transmembrane helix</keyword>
<dbReference type="EMBL" id="JAPRFR010000004">
    <property type="protein sequence ID" value="MCZ0726329.1"/>
    <property type="molecule type" value="Genomic_DNA"/>
</dbReference>
<feature type="transmembrane region" description="Helical" evidence="3">
    <location>
        <begin position="44"/>
        <end position="67"/>
    </location>
</feature>
<dbReference type="Pfam" id="PF07155">
    <property type="entry name" value="ECF-ribofla_trS"/>
    <property type="match status" value="1"/>
</dbReference>
<dbReference type="PANTHER" id="PTHR37815:SF3">
    <property type="entry name" value="UPF0397 PROTEIN SPR0429"/>
    <property type="match status" value="1"/>
</dbReference>
<dbReference type="InterPro" id="IPR009825">
    <property type="entry name" value="ECF_substrate-spec-like"/>
</dbReference>
<evidence type="ECO:0000256" key="3">
    <source>
        <dbReference type="SAM" id="Phobius"/>
    </source>
</evidence>
<name>A0A9X3JH88_9LACT</name>
<protein>
    <submittedName>
        <fullName evidence="4">ECF transporter S component</fullName>
    </submittedName>
</protein>
<reference evidence="4" key="1">
    <citation type="submission" date="2022-12" db="EMBL/GenBank/DDBJ databases">
        <title>Description and comparative metabolic analysis of Aerococcus sp. nov., isolated from the feces of a pig.</title>
        <authorList>
            <person name="Chang Y.-H."/>
        </authorList>
    </citation>
    <scope>NUCLEOTIDE SEQUENCE</scope>
    <source>
        <strain evidence="4">YH-aer222</strain>
    </source>
</reference>
<evidence type="ECO:0000256" key="2">
    <source>
        <dbReference type="ARBA" id="ARBA00022989"/>
    </source>
</evidence>
<evidence type="ECO:0000313" key="4">
    <source>
        <dbReference type="EMBL" id="MCZ0726329.1"/>
    </source>
</evidence>
<keyword evidence="3" id="KW-0472">Membrane</keyword>
<evidence type="ECO:0000313" key="5">
    <source>
        <dbReference type="Proteomes" id="UP001146670"/>
    </source>
</evidence>
<organism evidence="4 5">
    <name type="scientific">Aerococcus kribbianus</name>
    <dbReference type="NCBI Taxonomy" id="2999064"/>
    <lineage>
        <taxon>Bacteria</taxon>
        <taxon>Bacillati</taxon>
        <taxon>Bacillota</taxon>
        <taxon>Bacilli</taxon>
        <taxon>Lactobacillales</taxon>
        <taxon>Aerococcaceae</taxon>
        <taxon>Aerococcus</taxon>
    </lineage>
</organism>
<feature type="transmembrane region" description="Helical" evidence="3">
    <location>
        <begin position="73"/>
        <end position="94"/>
    </location>
</feature>